<feature type="compositionally biased region" description="Acidic residues" evidence="13">
    <location>
        <begin position="320"/>
        <end position="332"/>
    </location>
</feature>
<evidence type="ECO:0000256" key="2">
    <source>
        <dbReference type="ARBA" id="ARBA00004496"/>
    </source>
</evidence>
<dbReference type="Pfam" id="PF20238">
    <property type="entry name" value="BIM1-like_dom"/>
    <property type="match status" value="1"/>
</dbReference>
<evidence type="ECO:0000313" key="17">
    <source>
        <dbReference type="Proteomes" id="UP000756921"/>
    </source>
</evidence>
<evidence type="ECO:0000256" key="11">
    <source>
        <dbReference type="ARBA" id="ARBA00023242"/>
    </source>
</evidence>
<evidence type="ECO:0000256" key="9">
    <source>
        <dbReference type="ARBA" id="ARBA00023015"/>
    </source>
</evidence>
<keyword evidence="14" id="KW-0732">Signal</keyword>
<evidence type="ECO:0000313" key="16">
    <source>
        <dbReference type="EMBL" id="KAF9738229.1"/>
    </source>
</evidence>
<dbReference type="OrthoDB" id="2146436at2759"/>
<keyword evidence="8" id="KW-0653">Protein transport</keyword>
<proteinExistence type="inferred from homology"/>
<dbReference type="InterPro" id="IPR002715">
    <property type="entry name" value="Nas_poly-pep-assoc_cplx_dom"/>
</dbReference>
<keyword evidence="9 12" id="KW-0805">Transcription regulation</keyword>
<feature type="domain" description="NAC-A/B" evidence="15">
    <location>
        <begin position="221"/>
        <end position="286"/>
    </location>
</feature>
<evidence type="ECO:0000256" key="14">
    <source>
        <dbReference type="SAM" id="SignalP"/>
    </source>
</evidence>
<dbReference type="InterPro" id="IPR039370">
    <property type="entry name" value="BTF3"/>
</dbReference>
<dbReference type="PANTHER" id="PTHR10351">
    <property type="entry name" value="TRANSCRIPTION FACTOR BTF3 FAMILY MEMBER"/>
    <property type="match status" value="1"/>
</dbReference>
<feature type="signal peptide" evidence="14">
    <location>
        <begin position="1"/>
        <end position="17"/>
    </location>
</feature>
<dbReference type="AlphaFoldDB" id="A0A9P6GQ87"/>
<evidence type="ECO:0000256" key="12">
    <source>
        <dbReference type="RuleBase" id="RU361272"/>
    </source>
</evidence>
<name>A0A9P6GQ87_9PLEO</name>
<evidence type="ECO:0000256" key="3">
    <source>
        <dbReference type="ARBA" id="ARBA00005296"/>
    </source>
</evidence>
<feature type="region of interest" description="Disordered" evidence="13">
    <location>
        <begin position="167"/>
        <end position="225"/>
    </location>
</feature>
<evidence type="ECO:0000259" key="15">
    <source>
        <dbReference type="PROSITE" id="PS51151"/>
    </source>
</evidence>
<dbReference type="EMBL" id="WJXW01000003">
    <property type="protein sequence ID" value="KAF9738229.1"/>
    <property type="molecule type" value="Genomic_DNA"/>
</dbReference>
<evidence type="ECO:0000256" key="10">
    <source>
        <dbReference type="ARBA" id="ARBA00023163"/>
    </source>
</evidence>
<feature type="compositionally biased region" description="Low complexity" evidence="13">
    <location>
        <begin position="170"/>
        <end position="203"/>
    </location>
</feature>
<dbReference type="GO" id="GO:0005737">
    <property type="term" value="C:cytoplasm"/>
    <property type="evidence" value="ECO:0007669"/>
    <property type="project" value="UniProtKB-SubCell"/>
</dbReference>
<keyword evidence="7" id="KW-0678">Repressor</keyword>
<feature type="region of interest" description="Disordered" evidence="13">
    <location>
        <begin position="306"/>
        <end position="347"/>
    </location>
</feature>
<dbReference type="SMART" id="SM01407">
    <property type="entry name" value="NAC"/>
    <property type="match status" value="1"/>
</dbReference>
<dbReference type="CDD" id="cd21176">
    <property type="entry name" value="LPMO_auxiliary-like"/>
    <property type="match status" value="1"/>
</dbReference>
<dbReference type="GO" id="GO:0005634">
    <property type="term" value="C:nucleus"/>
    <property type="evidence" value="ECO:0007669"/>
    <property type="project" value="UniProtKB-SubCell"/>
</dbReference>
<sequence length="347" mass="36544">MLFNALTLLAALPLTSAHFLLTWPDRRGFDDAKATGGPCGGFDTPNSNRTKFPLSGAPIQLDMHHTQTRVAVYLALGNNPSADDFTITLVPTLFEEGPSNFCMGSVSIPSNLNISAGTNGTIQVVTNGDPSGGLYQCGDVTFVNTTLSESDYNSHCQNSTGVRVTEVNMSGQPNGTTSGGSSPSSPSGTASSTPGAAAHATAGAGKGTPRRKVKKVHKSAGTDDKKLQGALKKLNVQPIQAIEEVNMFKTDGNVIHFSAPKVHASVPSNTFAIYGNGEDKELTELVPGILNQLGPDSLASLRKLAESYQSMQKEKGEDDKKEDDEDDDDDIPDLVAGDNFESKADVE</sequence>
<protein>
    <recommendedName>
        <fullName evidence="4 12">Nascent polypeptide-associated complex subunit beta</fullName>
    </recommendedName>
</protein>
<keyword evidence="11" id="KW-0539">Nucleus</keyword>
<evidence type="ECO:0000256" key="13">
    <source>
        <dbReference type="SAM" id="MobiDB-lite"/>
    </source>
</evidence>
<evidence type="ECO:0000256" key="6">
    <source>
        <dbReference type="ARBA" id="ARBA00022490"/>
    </source>
</evidence>
<reference evidence="16" key="1">
    <citation type="journal article" date="2020" name="Mol. Plant Microbe Interact.">
        <title>Genome Sequence of the Biocontrol Agent Coniothyrium minitans strain Conio (IMI 134523).</title>
        <authorList>
            <person name="Patel D."/>
            <person name="Shittu T.A."/>
            <person name="Baroncelli R."/>
            <person name="Muthumeenakshi S."/>
            <person name="Osborne T.H."/>
            <person name="Janganan T.K."/>
            <person name="Sreenivasaprasad S."/>
        </authorList>
    </citation>
    <scope>NUCLEOTIDE SEQUENCE</scope>
    <source>
        <strain evidence="16">Conio</strain>
    </source>
</reference>
<evidence type="ECO:0000256" key="8">
    <source>
        <dbReference type="ARBA" id="ARBA00022927"/>
    </source>
</evidence>
<dbReference type="InterPro" id="IPR046530">
    <property type="entry name" value="BIM1-like_dom"/>
</dbReference>
<keyword evidence="17" id="KW-1185">Reference proteome</keyword>
<dbReference type="Proteomes" id="UP000756921">
    <property type="component" value="Unassembled WGS sequence"/>
</dbReference>
<comment type="similarity">
    <text evidence="3 12">Belongs to the NAC-beta family.</text>
</comment>
<dbReference type="Gene3D" id="2.20.70.30">
    <property type="entry name" value="Nascent polypeptide-associated complex domain"/>
    <property type="match status" value="1"/>
</dbReference>
<evidence type="ECO:0000256" key="5">
    <source>
        <dbReference type="ARBA" id="ARBA00022448"/>
    </source>
</evidence>
<gene>
    <name evidence="16" type="ORF">PMIN01_03512</name>
</gene>
<dbReference type="FunFam" id="2.20.70.30:FF:000003">
    <property type="entry name" value="Nascent polypeptide-associated complex subunit beta"/>
    <property type="match status" value="1"/>
</dbReference>
<dbReference type="CDD" id="cd22055">
    <property type="entry name" value="NAC_BTF3"/>
    <property type="match status" value="1"/>
</dbReference>
<keyword evidence="10 12" id="KW-0804">Transcription</keyword>
<keyword evidence="5" id="KW-0813">Transport</keyword>
<keyword evidence="6" id="KW-0963">Cytoplasm</keyword>
<accession>A0A9P6GQ87</accession>
<evidence type="ECO:0000256" key="1">
    <source>
        <dbReference type="ARBA" id="ARBA00004123"/>
    </source>
</evidence>
<organism evidence="16 17">
    <name type="scientific">Paraphaeosphaeria minitans</name>
    <dbReference type="NCBI Taxonomy" id="565426"/>
    <lineage>
        <taxon>Eukaryota</taxon>
        <taxon>Fungi</taxon>
        <taxon>Dikarya</taxon>
        <taxon>Ascomycota</taxon>
        <taxon>Pezizomycotina</taxon>
        <taxon>Dothideomycetes</taxon>
        <taxon>Pleosporomycetidae</taxon>
        <taxon>Pleosporales</taxon>
        <taxon>Massarineae</taxon>
        <taxon>Didymosphaeriaceae</taxon>
        <taxon>Paraphaeosphaeria</taxon>
    </lineage>
</organism>
<feature type="compositionally biased region" description="Basic residues" evidence="13">
    <location>
        <begin position="208"/>
        <end position="218"/>
    </location>
</feature>
<feature type="chain" id="PRO_5040320885" description="Nascent polypeptide-associated complex subunit beta" evidence="14">
    <location>
        <begin position="18"/>
        <end position="347"/>
    </location>
</feature>
<comment type="subcellular location">
    <subcellularLocation>
        <location evidence="2">Cytoplasm</location>
    </subcellularLocation>
    <subcellularLocation>
        <location evidence="1">Nucleus</location>
    </subcellularLocation>
</comment>
<comment type="caution">
    <text evidence="16">The sequence shown here is derived from an EMBL/GenBank/DDBJ whole genome shotgun (WGS) entry which is preliminary data.</text>
</comment>
<dbReference type="Pfam" id="PF01849">
    <property type="entry name" value="NAC"/>
    <property type="match status" value="1"/>
</dbReference>
<dbReference type="InterPro" id="IPR038187">
    <property type="entry name" value="NAC_A/B_dom_sf"/>
</dbReference>
<comment type="subunit">
    <text evidence="12">Part of the nascent polypeptide-associated complex (NAC).</text>
</comment>
<dbReference type="PROSITE" id="PS51151">
    <property type="entry name" value="NAC_AB"/>
    <property type="match status" value="1"/>
</dbReference>
<dbReference type="GO" id="GO:0015031">
    <property type="term" value="P:protein transport"/>
    <property type="evidence" value="ECO:0007669"/>
    <property type="project" value="UniProtKB-KW"/>
</dbReference>
<evidence type="ECO:0000256" key="7">
    <source>
        <dbReference type="ARBA" id="ARBA00022491"/>
    </source>
</evidence>
<evidence type="ECO:0000256" key="4">
    <source>
        <dbReference type="ARBA" id="ARBA00022192"/>
    </source>
</evidence>